<protein>
    <recommendedName>
        <fullName evidence="7">alcohol dehydrogenase (NADP(+))</fullName>
        <ecNumber evidence="7">1.1.1.2</ecNumber>
    </recommendedName>
</protein>
<dbReference type="InterPro" id="IPR002328">
    <property type="entry name" value="ADH_Zn_CS"/>
</dbReference>
<dbReference type="InterPro" id="IPR013154">
    <property type="entry name" value="ADH-like_N"/>
</dbReference>
<dbReference type="Gene3D" id="3.90.180.10">
    <property type="entry name" value="Medium-chain alcohol dehydrogenases, catalytic domain"/>
    <property type="match status" value="1"/>
</dbReference>
<dbReference type="FunFam" id="3.40.50.720:FF:000022">
    <property type="entry name" value="Cinnamyl alcohol dehydrogenase"/>
    <property type="match status" value="1"/>
</dbReference>
<sequence>MINAYAALEANSTLVPWQYEPGTLGRDDVEIEVDYCGICHSDVSMLNNEWGMSAYPLVAGHEVVGRISAVGEAVSHLKTGQAVGLGWHSDYCKVCSSCGSGDHNLCNQAQGTIVGRHGGFADKVRANAASVVPLPQGMDAKTAGPLFCGGITVFNPLVQFDIKPTDKVAVIGIGGLGHIALQFLRAWGCEVTAFTSSDSKTEEAKTLGAHQCINSRNNADIEQAAGRFDLIISTVNVALDWNLYLSTLKPKGRLHFVGATLEPLNIGVFGLIMAQRSVSGSPVGSPATIAKMLEFAVQHNIKPVVEMFKFEQINEALAHLKSGKARYRIVLER</sequence>
<dbReference type="PANTHER" id="PTHR42683">
    <property type="entry name" value="ALDEHYDE REDUCTASE"/>
    <property type="match status" value="1"/>
</dbReference>
<dbReference type="Pfam" id="PF08240">
    <property type="entry name" value="ADH_N"/>
    <property type="match status" value="1"/>
</dbReference>
<dbReference type="CDD" id="cd05283">
    <property type="entry name" value="CAD1"/>
    <property type="match status" value="1"/>
</dbReference>
<evidence type="ECO:0000313" key="10">
    <source>
        <dbReference type="EMBL" id="SEH94538.1"/>
    </source>
</evidence>
<dbReference type="FunFam" id="3.90.180.10:FF:000018">
    <property type="entry name" value="NAD(P)-dependent alcohol dehydrogenase"/>
    <property type="match status" value="1"/>
</dbReference>
<dbReference type="EC" id="1.1.1.2" evidence="7"/>
<evidence type="ECO:0000256" key="7">
    <source>
        <dbReference type="ARBA" id="ARBA00024074"/>
    </source>
</evidence>
<comment type="cofactor">
    <cofactor evidence="1 8">
        <name>Zn(2+)</name>
        <dbReference type="ChEBI" id="CHEBI:29105"/>
    </cofactor>
</comment>
<evidence type="ECO:0000256" key="6">
    <source>
        <dbReference type="ARBA" id="ARBA00023002"/>
    </source>
</evidence>
<reference evidence="11" key="1">
    <citation type="submission" date="2016-10" db="EMBL/GenBank/DDBJ databases">
        <authorList>
            <person name="Varghese N."/>
            <person name="Submissions S."/>
        </authorList>
    </citation>
    <scope>NUCLEOTIDE SEQUENCE [LARGE SCALE GENOMIC DNA]</scope>
    <source>
        <strain evidence="11">DSM 17616</strain>
    </source>
</reference>
<evidence type="ECO:0000259" key="9">
    <source>
        <dbReference type="SMART" id="SM00829"/>
    </source>
</evidence>
<proteinExistence type="inferred from homology"/>
<dbReference type="InterPro" id="IPR029752">
    <property type="entry name" value="D-isomer_DH_CS1"/>
</dbReference>
<evidence type="ECO:0000313" key="11">
    <source>
        <dbReference type="Proteomes" id="UP000199371"/>
    </source>
</evidence>
<dbReference type="InterPro" id="IPR020843">
    <property type="entry name" value="ER"/>
</dbReference>
<dbReference type="GO" id="GO:0008106">
    <property type="term" value="F:alcohol dehydrogenase (NADP+) activity"/>
    <property type="evidence" value="ECO:0007669"/>
    <property type="project" value="UniProtKB-EC"/>
</dbReference>
<dbReference type="EMBL" id="FNXF01000008">
    <property type="protein sequence ID" value="SEH94538.1"/>
    <property type="molecule type" value="Genomic_DNA"/>
</dbReference>
<evidence type="ECO:0000256" key="2">
    <source>
        <dbReference type="ARBA" id="ARBA00008072"/>
    </source>
</evidence>
<dbReference type="SUPFAM" id="SSF51735">
    <property type="entry name" value="NAD(P)-binding Rossmann-fold domains"/>
    <property type="match status" value="1"/>
</dbReference>
<dbReference type="SUPFAM" id="SSF50129">
    <property type="entry name" value="GroES-like"/>
    <property type="match status" value="1"/>
</dbReference>
<dbReference type="RefSeq" id="WP_092793443.1">
    <property type="nucleotide sequence ID" value="NZ_FNXF01000008.1"/>
</dbReference>
<keyword evidence="4 8" id="KW-0862">Zinc</keyword>
<dbReference type="InterPro" id="IPR047109">
    <property type="entry name" value="CAD-like"/>
</dbReference>
<dbReference type="InterPro" id="IPR011032">
    <property type="entry name" value="GroES-like_sf"/>
</dbReference>
<evidence type="ECO:0000256" key="8">
    <source>
        <dbReference type="RuleBase" id="RU361277"/>
    </source>
</evidence>
<gene>
    <name evidence="10" type="ORF">SAMN05660691_02323</name>
</gene>
<keyword evidence="11" id="KW-1185">Reference proteome</keyword>
<dbReference type="InterPro" id="IPR036291">
    <property type="entry name" value="NAD(P)-bd_dom_sf"/>
</dbReference>
<dbReference type="InterPro" id="IPR013149">
    <property type="entry name" value="ADH-like_C"/>
</dbReference>
<keyword evidence="5" id="KW-0521">NADP</keyword>
<dbReference type="STRING" id="173990.SAMN05660691_02323"/>
<dbReference type="Pfam" id="PF00107">
    <property type="entry name" value="ADH_zinc_N"/>
    <property type="match status" value="1"/>
</dbReference>
<dbReference type="AlphaFoldDB" id="A0A1H6MA11"/>
<dbReference type="Proteomes" id="UP000199371">
    <property type="component" value="Unassembled WGS sequence"/>
</dbReference>
<accession>A0A1H6MA11</accession>
<dbReference type="SMART" id="SM00829">
    <property type="entry name" value="PKS_ER"/>
    <property type="match status" value="1"/>
</dbReference>
<dbReference type="OrthoDB" id="9771084at2"/>
<evidence type="ECO:0000256" key="5">
    <source>
        <dbReference type="ARBA" id="ARBA00022857"/>
    </source>
</evidence>
<dbReference type="PROSITE" id="PS00059">
    <property type="entry name" value="ADH_ZINC"/>
    <property type="match status" value="1"/>
</dbReference>
<comment type="similarity">
    <text evidence="2 8">Belongs to the zinc-containing alcohol dehydrogenase family.</text>
</comment>
<dbReference type="PROSITE" id="PS00065">
    <property type="entry name" value="D_2_HYDROXYACID_DH_1"/>
    <property type="match status" value="1"/>
</dbReference>
<dbReference type="GO" id="GO:0008270">
    <property type="term" value="F:zinc ion binding"/>
    <property type="evidence" value="ECO:0007669"/>
    <property type="project" value="InterPro"/>
</dbReference>
<evidence type="ECO:0000256" key="4">
    <source>
        <dbReference type="ARBA" id="ARBA00022833"/>
    </source>
</evidence>
<name>A0A1H6MA11_9GAMM</name>
<keyword evidence="3 8" id="KW-0479">Metal-binding</keyword>
<organism evidence="10 11">
    <name type="scientific">Rheinheimera pacifica</name>
    <dbReference type="NCBI Taxonomy" id="173990"/>
    <lineage>
        <taxon>Bacteria</taxon>
        <taxon>Pseudomonadati</taxon>
        <taxon>Pseudomonadota</taxon>
        <taxon>Gammaproteobacteria</taxon>
        <taxon>Chromatiales</taxon>
        <taxon>Chromatiaceae</taxon>
        <taxon>Rheinheimera</taxon>
    </lineage>
</organism>
<keyword evidence="6" id="KW-0560">Oxidoreductase</keyword>
<evidence type="ECO:0000256" key="3">
    <source>
        <dbReference type="ARBA" id="ARBA00022723"/>
    </source>
</evidence>
<feature type="domain" description="Enoyl reductase (ER)" evidence="9">
    <location>
        <begin position="9"/>
        <end position="331"/>
    </location>
</feature>
<evidence type="ECO:0000256" key="1">
    <source>
        <dbReference type="ARBA" id="ARBA00001947"/>
    </source>
</evidence>
<dbReference type="Gene3D" id="3.40.50.720">
    <property type="entry name" value="NAD(P)-binding Rossmann-like Domain"/>
    <property type="match status" value="1"/>
</dbReference>